<feature type="domain" description="Sulfatase N-terminal" evidence="8">
    <location>
        <begin position="23"/>
        <end position="382"/>
    </location>
</feature>
<dbReference type="Pfam" id="PF00884">
    <property type="entry name" value="Sulfatase"/>
    <property type="match status" value="1"/>
</dbReference>
<keyword evidence="10" id="KW-1185">Reference proteome</keyword>
<dbReference type="AlphaFoldDB" id="A0A1C3E6H8"/>
<name>A0A1C3E6H8_9PLAN</name>
<dbReference type="PANTHER" id="PTHR45953:SF1">
    <property type="entry name" value="IDURONATE 2-SULFATASE"/>
    <property type="match status" value="1"/>
</dbReference>
<protein>
    <submittedName>
        <fullName evidence="9">Iduronate-2-sulfatase</fullName>
    </submittedName>
</protein>
<reference evidence="9 10" key="1">
    <citation type="submission" date="2016-05" db="EMBL/GenBank/DDBJ databases">
        <title>Genomic and physiological characterization of Planctopirus sp. isolated from fresh water lake.</title>
        <authorList>
            <person name="Subhash Y."/>
            <person name="Ramana C."/>
        </authorList>
    </citation>
    <scope>NUCLEOTIDE SEQUENCE [LARGE SCALE GENOMIC DNA]</scope>
    <source>
        <strain evidence="9 10">JC280</strain>
    </source>
</reference>
<evidence type="ECO:0000256" key="3">
    <source>
        <dbReference type="ARBA" id="ARBA00022723"/>
    </source>
</evidence>
<proteinExistence type="inferred from homology"/>
<accession>A0A1C3E6H8</accession>
<organism evidence="9 10">
    <name type="scientific">Planctopirus hydrillae</name>
    <dbReference type="NCBI Taxonomy" id="1841610"/>
    <lineage>
        <taxon>Bacteria</taxon>
        <taxon>Pseudomonadati</taxon>
        <taxon>Planctomycetota</taxon>
        <taxon>Planctomycetia</taxon>
        <taxon>Planctomycetales</taxon>
        <taxon>Planctomycetaceae</taxon>
        <taxon>Planctopirus</taxon>
    </lineage>
</organism>
<comment type="cofactor">
    <cofactor evidence="1">
        <name>Ca(2+)</name>
        <dbReference type="ChEBI" id="CHEBI:29108"/>
    </cofactor>
</comment>
<gene>
    <name evidence="9" type="ORF">A6X21_11285</name>
</gene>
<dbReference type="Proteomes" id="UP000094828">
    <property type="component" value="Unassembled WGS sequence"/>
</dbReference>
<dbReference type="InterPro" id="IPR017850">
    <property type="entry name" value="Alkaline_phosphatase_core_sf"/>
</dbReference>
<dbReference type="GO" id="GO:0005737">
    <property type="term" value="C:cytoplasm"/>
    <property type="evidence" value="ECO:0007669"/>
    <property type="project" value="TreeGrafter"/>
</dbReference>
<keyword evidence="4 7" id="KW-0732">Signal</keyword>
<dbReference type="Gene3D" id="3.40.720.10">
    <property type="entry name" value="Alkaline Phosphatase, subunit A"/>
    <property type="match status" value="1"/>
</dbReference>
<dbReference type="GO" id="GO:0046872">
    <property type="term" value="F:metal ion binding"/>
    <property type="evidence" value="ECO:0007669"/>
    <property type="project" value="UniProtKB-KW"/>
</dbReference>
<evidence type="ECO:0000259" key="8">
    <source>
        <dbReference type="Pfam" id="PF00884"/>
    </source>
</evidence>
<feature type="chain" id="PRO_5008672870" evidence="7">
    <location>
        <begin position="21"/>
        <end position="472"/>
    </location>
</feature>
<evidence type="ECO:0000256" key="1">
    <source>
        <dbReference type="ARBA" id="ARBA00001913"/>
    </source>
</evidence>
<evidence type="ECO:0000313" key="9">
    <source>
        <dbReference type="EMBL" id="ODA28857.1"/>
    </source>
</evidence>
<keyword evidence="6" id="KW-0106">Calcium</keyword>
<comment type="similarity">
    <text evidence="2">Belongs to the sulfatase family.</text>
</comment>
<dbReference type="PANTHER" id="PTHR45953">
    <property type="entry name" value="IDURONATE 2-SULFATASE"/>
    <property type="match status" value="1"/>
</dbReference>
<dbReference type="STRING" id="1841610.A6X21_11285"/>
<dbReference type="CDD" id="cd16030">
    <property type="entry name" value="iduronate-2-sulfatase"/>
    <property type="match status" value="1"/>
</dbReference>
<evidence type="ECO:0000313" key="10">
    <source>
        <dbReference type="Proteomes" id="UP000094828"/>
    </source>
</evidence>
<keyword evidence="3" id="KW-0479">Metal-binding</keyword>
<dbReference type="EMBL" id="LYDR01000151">
    <property type="protein sequence ID" value="ODA28857.1"/>
    <property type="molecule type" value="Genomic_DNA"/>
</dbReference>
<dbReference type="GO" id="GO:0004423">
    <property type="term" value="F:iduronate-2-sulfatase activity"/>
    <property type="evidence" value="ECO:0007669"/>
    <property type="project" value="InterPro"/>
</dbReference>
<dbReference type="InterPro" id="IPR035874">
    <property type="entry name" value="IDS"/>
</dbReference>
<evidence type="ECO:0000256" key="7">
    <source>
        <dbReference type="SAM" id="SignalP"/>
    </source>
</evidence>
<keyword evidence="5" id="KW-0378">Hydrolase</keyword>
<dbReference type="RefSeq" id="WP_068851153.1">
    <property type="nucleotide sequence ID" value="NZ_LYDR01000151.1"/>
</dbReference>
<dbReference type="SUPFAM" id="SSF53649">
    <property type="entry name" value="Alkaline phosphatase-like"/>
    <property type="match status" value="1"/>
</dbReference>
<dbReference type="PROSITE" id="PS51257">
    <property type="entry name" value="PROKAR_LIPOPROTEIN"/>
    <property type="match status" value="1"/>
</dbReference>
<comment type="caution">
    <text evidence="9">The sequence shown here is derived from an EMBL/GenBank/DDBJ whole genome shotgun (WGS) entry which is preliminary data.</text>
</comment>
<evidence type="ECO:0000256" key="2">
    <source>
        <dbReference type="ARBA" id="ARBA00008779"/>
    </source>
</evidence>
<evidence type="ECO:0000256" key="4">
    <source>
        <dbReference type="ARBA" id="ARBA00022729"/>
    </source>
</evidence>
<feature type="signal peptide" evidence="7">
    <location>
        <begin position="1"/>
        <end position="20"/>
    </location>
</feature>
<sequence length="472" mass="52212">MRQFSLLALAWVSLISCALAAQPNVLLICVDDLRPELGCYGSRSVSTPHIDALASRSRLFTRHYVQAPTCGASRCTLLTGRYGPAGNNALFELAKRRKQDGDAVPPSMPEYFRGQGYTTASVGKVSHHPGGRGGANWDDDNQIEMPGAWTRHLMPTGLWKHPRGAMHGLAHGEIRASEKGKMAVFQATEGTDDIYPDGLIVEESLRQLDELASEDKPFFLAVGLIRPHLPFGSPAKYFEKVSQLPLLPIPHPEKPTWPSTWHGSNELRQYQLWEKDPVKDPSFADEIRRHYYACVTYADANVGRLLEKLAATKGADNTIIVLWGDHGWHLGEHAVWGKHTLFEESLRSPLLISTGQLKQPGEATKAVVETIDVFPTLCELTGLEIPSFVQGVSLIPQINDPRATGHVAFSYSGKTRTIRTDRYRLIAHSDKAGTVELFDHAVDAGETRNIADTQPEVVSSLQKELNQRLPPR</sequence>
<evidence type="ECO:0000256" key="5">
    <source>
        <dbReference type="ARBA" id="ARBA00022801"/>
    </source>
</evidence>
<dbReference type="InterPro" id="IPR000917">
    <property type="entry name" value="Sulfatase_N"/>
</dbReference>
<evidence type="ECO:0000256" key="6">
    <source>
        <dbReference type="ARBA" id="ARBA00022837"/>
    </source>
</evidence>